<accession>A0A9Q0GCD6</accession>
<comment type="caution">
    <text evidence="2">The sequence shown here is derived from an EMBL/GenBank/DDBJ whole genome shotgun (WGS) entry which is preliminary data.</text>
</comment>
<sequence>MASGASKSAAFMLSIVNMGLYFLVIVITSWAVNHGIERTHESASVLSIPARIFPIYFPMGNMATGPFIIFSLLAGIVGITTSFTGLYNILQWNVPNLQAAATYSLPALSLTILAMGLGCKEIDIGWTDSNLRTLEVITIIVSGTQLFCTGAIHASLEDVTRQSRHGGRV</sequence>
<organism evidence="2 3">
    <name type="scientific">Turnera subulata</name>
    <dbReference type="NCBI Taxonomy" id="218843"/>
    <lineage>
        <taxon>Eukaryota</taxon>
        <taxon>Viridiplantae</taxon>
        <taxon>Streptophyta</taxon>
        <taxon>Embryophyta</taxon>
        <taxon>Tracheophyta</taxon>
        <taxon>Spermatophyta</taxon>
        <taxon>Magnoliopsida</taxon>
        <taxon>eudicotyledons</taxon>
        <taxon>Gunneridae</taxon>
        <taxon>Pentapetalae</taxon>
        <taxon>rosids</taxon>
        <taxon>fabids</taxon>
        <taxon>Malpighiales</taxon>
        <taxon>Passifloraceae</taxon>
        <taxon>Turnera</taxon>
    </lineage>
</organism>
<keyword evidence="1" id="KW-1133">Transmembrane helix</keyword>
<dbReference type="AlphaFoldDB" id="A0A9Q0GCD6"/>
<dbReference type="PANTHER" id="PTHR33294:SF3">
    <property type="entry name" value="AWPM-19-LIKE FAMILY PROTEIN"/>
    <property type="match status" value="1"/>
</dbReference>
<name>A0A9Q0GCD6_9ROSI</name>
<proteinExistence type="predicted"/>
<protein>
    <submittedName>
        <fullName evidence="2">Uncharacterized protein</fullName>
    </submittedName>
</protein>
<gene>
    <name evidence="2" type="ORF">Tsubulata_004647</name>
</gene>
<evidence type="ECO:0000313" key="3">
    <source>
        <dbReference type="Proteomes" id="UP001141552"/>
    </source>
</evidence>
<feature type="transmembrane region" description="Helical" evidence="1">
    <location>
        <begin position="136"/>
        <end position="156"/>
    </location>
</feature>
<reference evidence="2" key="2">
    <citation type="journal article" date="2023" name="Plants (Basel)">
        <title>Annotation of the Turnera subulata (Passifloraceae) Draft Genome Reveals the S-Locus Evolved after the Divergence of Turneroideae from Passifloroideae in a Stepwise Manner.</title>
        <authorList>
            <person name="Henning P.M."/>
            <person name="Roalson E.H."/>
            <person name="Mir W."/>
            <person name="McCubbin A.G."/>
            <person name="Shore J.S."/>
        </authorList>
    </citation>
    <scope>NUCLEOTIDE SEQUENCE</scope>
    <source>
        <strain evidence="2">F60SS</strain>
    </source>
</reference>
<dbReference type="PANTHER" id="PTHR33294">
    <property type="entry name" value="AWPM-19-LIKE FAMILY PROTEIN"/>
    <property type="match status" value="1"/>
</dbReference>
<dbReference type="EMBL" id="JAKUCV010001220">
    <property type="protein sequence ID" value="KAJ4847242.1"/>
    <property type="molecule type" value="Genomic_DNA"/>
</dbReference>
<feature type="transmembrane region" description="Helical" evidence="1">
    <location>
        <begin position="67"/>
        <end position="90"/>
    </location>
</feature>
<keyword evidence="1" id="KW-0812">Transmembrane</keyword>
<keyword evidence="1" id="KW-0472">Membrane</keyword>
<feature type="transmembrane region" description="Helical" evidence="1">
    <location>
        <begin position="97"/>
        <end position="116"/>
    </location>
</feature>
<dbReference type="Proteomes" id="UP001141552">
    <property type="component" value="Unassembled WGS sequence"/>
</dbReference>
<evidence type="ECO:0000313" key="2">
    <source>
        <dbReference type="EMBL" id="KAJ4847242.1"/>
    </source>
</evidence>
<keyword evidence="3" id="KW-1185">Reference proteome</keyword>
<dbReference type="Pfam" id="PF05512">
    <property type="entry name" value="AWPM-19"/>
    <property type="match status" value="1"/>
</dbReference>
<evidence type="ECO:0000256" key="1">
    <source>
        <dbReference type="SAM" id="Phobius"/>
    </source>
</evidence>
<reference evidence="2" key="1">
    <citation type="submission" date="2022-02" db="EMBL/GenBank/DDBJ databases">
        <authorList>
            <person name="Henning P.M."/>
            <person name="McCubbin A.G."/>
            <person name="Shore J.S."/>
        </authorList>
    </citation>
    <scope>NUCLEOTIDE SEQUENCE</scope>
    <source>
        <strain evidence="2">F60SS</strain>
        <tissue evidence="2">Leaves</tissue>
    </source>
</reference>
<dbReference type="OrthoDB" id="779714at2759"/>
<dbReference type="InterPro" id="IPR008390">
    <property type="entry name" value="AWPM-19"/>
</dbReference>
<feature type="transmembrane region" description="Helical" evidence="1">
    <location>
        <begin position="12"/>
        <end position="32"/>
    </location>
</feature>